<protein>
    <submittedName>
        <fullName evidence="1">Uncharacterized protein</fullName>
    </submittedName>
</protein>
<dbReference type="Proteomes" id="UP000237105">
    <property type="component" value="Unassembled WGS sequence"/>
</dbReference>
<dbReference type="OrthoDB" id="1928087at2759"/>
<accession>A0A2P5DB12</accession>
<reference evidence="2" key="1">
    <citation type="submission" date="2016-06" db="EMBL/GenBank/DDBJ databases">
        <title>Parallel loss of symbiosis genes in relatives of nitrogen-fixing non-legume Parasponia.</title>
        <authorList>
            <person name="Van Velzen R."/>
            <person name="Holmer R."/>
            <person name="Bu F."/>
            <person name="Rutten L."/>
            <person name="Van Zeijl A."/>
            <person name="Liu W."/>
            <person name="Santuari L."/>
            <person name="Cao Q."/>
            <person name="Sharma T."/>
            <person name="Shen D."/>
            <person name="Roswanjaya Y."/>
            <person name="Wardhani T."/>
            <person name="Kalhor M.S."/>
            <person name="Jansen J."/>
            <person name="Van den Hoogen J."/>
            <person name="Gungor B."/>
            <person name="Hartog M."/>
            <person name="Hontelez J."/>
            <person name="Verver J."/>
            <person name="Yang W.-C."/>
            <person name="Schijlen E."/>
            <person name="Repin R."/>
            <person name="Schilthuizen M."/>
            <person name="Schranz E."/>
            <person name="Heidstra R."/>
            <person name="Miyata K."/>
            <person name="Fedorova E."/>
            <person name="Kohlen W."/>
            <person name="Bisseling T."/>
            <person name="Smit S."/>
            <person name="Geurts R."/>
        </authorList>
    </citation>
    <scope>NUCLEOTIDE SEQUENCE [LARGE SCALE GENOMIC DNA]</scope>
    <source>
        <strain evidence="2">cv. WU1-14</strain>
    </source>
</reference>
<evidence type="ECO:0000313" key="2">
    <source>
        <dbReference type="Proteomes" id="UP000237105"/>
    </source>
</evidence>
<keyword evidence="2" id="KW-1185">Reference proteome</keyword>
<proteinExistence type="predicted"/>
<organism evidence="1 2">
    <name type="scientific">Parasponia andersonii</name>
    <name type="common">Sponia andersonii</name>
    <dbReference type="NCBI Taxonomy" id="3476"/>
    <lineage>
        <taxon>Eukaryota</taxon>
        <taxon>Viridiplantae</taxon>
        <taxon>Streptophyta</taxon>
        <taxon>Embryophyta</taxon>
        <taxon>Tracheophyta</taxon>
        <taxon>Spermatophyta</taxon>
        <taxon>Magnoliopsida</taxon>
        <taxon>eudicotyledons</taxon>
        <taxon>Gunneridae</taxon>
        <taxon>Pentapetalae</taxon>
        <taxon>rosids</taxon>
        <taxon>fabids</taxon>
        <taxon>Rosales</taxon>
        <taxon>Cannabaceae</taxon>
        <taxon>Parasponia</taxon>
    </lineage>
</organism>
<sequence length="69" mass="7798">HRRVFAGSHPRLSDPAWSSEICELARAREQLENPASVVQDTWTTGVKPLQQWVQNVSLLVTIVLHYACT</sequence>
<comment type="caution">
    <text evidence="1">The sequence shown here is derived from an EMBL/GenBank/DDBJ whole genome shotgun (WGS) entry which is preliminary data.</text>
</comment>
<name>A0A2P5DB12_PARAD</name>
<dbReference type="EMBL" id="JXTB01000050">
    <property type="protein sequence ID" value="PON70486.1"/>
    <property type="molecule type" value="Genomic_DNA"/>
</dbReference>
<dbReference type="AlphaFoldDB" id="A0A2P5DB12"/>
<gene>
    <name evidence="1" type="ORF">PanWU01x14_081550</name>
</gene>
<evidence type="ECO:0000313" key="1">
    <source>
        <dbReference type="EMBL" id="PON70486.1"/>
    </source>
</evidence>
<feature type="non-terminal residue" evidence="1">
    <location>
        <position position="1"/>
    </location>
</feature>